<evidence type="ECO:0000313" key="3">
    <source>
        <dbReference type="EMBL" id="CAD8182451.1"/>
    </source>
</evidence>
<feature type="chain" id="PRO_5035845963" description="Transmembrane protein" evidence="2">
    <location>
        <begin position="17"/>
        <end position="1619"/>
    </location>
</feature>
<dbReference type="OMA" id="YIHNGQI"/>
<proteinExistence type="predicted"/>
<evidence type="ECO:0000256" key="1">
    <source>
        <dbReference type="SAM" id="Phobius"/>
    </source>
</evidence>
<protein>
    <recommendedName>
        <fullName evidence="5">Transmembrane protein</fullName>
    </recommendedName>
</protein>
<feature type="transmembrane region" description="Helical" evidence="1">
    <location>
        <begin position="1560"/>
        <end position="1582"/>
    </location>
</feature>
<dbReference type="OrthoDB" id="305244at2759"/>
<dbReference type="Proteomes" id="UP000683925">
    <property type="component" value="Unassembled WGS sequence"/>
</dbReference>
<accession>A0A8S1W061</accession>
<gene>
    <name evidence="3" type="ORF">POCTA_138.1.T0790022</name>
</gene>
<name>A0A8S1W061_PAROT</name>
<evidence type="ECO:0008006" key="5">
    <source>
        <dbReference type="Google" id="ProtNLM"/>
    </source>
</evidence>
<keyword evidence="1" id="KW-0472">Membrane</keyword>
<dbReference type="EMBL" id="CAJJDP010000078">
    <property type="protein sequence ID" value="CAD8182451.1"/>
    <property type="molecule type" value="Genomic_DNA"/>
</dbReference>
<reference evidence="3" key="1">
    <citation type="submission" date="2021-01" db="EMBL/GenBank/DDBJ databases">
        <authorList>
            <consortium name="Genoscope - CEA"/>
            <person name="William W."/>
        </authorList>
    </citation>
    <scope>NUCLEOTIDE SEQUENCE</scope>
</reference>
<keyword evidence="2" id="KW-0732">Signal</keyword>
<evidence type="ECO:0000256" key="2">
    <source>
        <dbReference type="SAM" id="SignalP"/>
    </source>
</evidence>
<comment type="caution">
    <text evidence="3">The sequence shown here is derived from an EMBL/GenBank/DDBJ whole genome shotgun (WGS) entry which is preliminary data.</text>
</comment>
<sequence>MYFILILLILVKSRDTFDLEIDKSYQFYGEVPNSWLSYPVQQFRLKIPQDMTLNDIFVFISKSNDTHTKQNMYKQKQQTIQCTNYDLDLCKFSAKNSQTYYLFVFCKMSCHYQINVFTENNDDYLNNQIEIKSTNWEEGKPLMLNFTNIEYERFYIRLISLEGIGQISLYINMNETIPTEEEFDFHYESNGNLLLFQWSNYTHPQKMIATLIKSMGQFLVGFGTYQRQHRISLYEKIEDEVIKDRVNYYQLVVEDIQDRLLIFQVNYNVDNIKLYVQPCIEDRCSINYTNFEWQYQFNIEFHQFIIPFQKMIYTKVYLIAIKGVSNSSLYTFEAKINHNIRESLGIKHIKEGILSKNQIALFLLDYVLFDQVDITVQMLLNYPKGHGLILSKQCIKDEEELKIVDDEFEYLQQADPNNFYNCSITQEQASLQQSDLITTENNLHIFFNSSEIQSDVPHLWFEFISYNLHYLFAIQSSVDLMRFSIEARFFFYQQSAVTVNQYEIKYNLLAESNTENYTLYSYEQTDYVVSICIAIYYGEWKTQKKTFPNKKSPEKKIIRTLDLDVTQYYTKRSNNYFFDILAKTRLRYSIVQIFNEISNSPIKSISLQLATPLKTLDLNHQFTFQIIEQATLYVNIKSLYGNFICYILSSSRNFGNSFPNEYNFTFTSDQHTLIIGNPQQFNYLYVKSISLEEDESYQIMYYYHNSFLELFLATTFYGLLNDNKTLYFYYQSFSRPSRLYIIRTYLSEYNDQNNLQIYISFNNKCPDQVNFEYQILPTSNYISIHNSISGSMIYIGVYSKGTNSYSLLIQEEHSGIELKDNILQTSPTLEQQNYYFYYFIPKNFNFSHPVKIQAFTKFNLIELMCNVVEFEFQHPQRKQYPTNQKYEIKELFSPNPSNKMLFINTTDKVMCKQNGCLILITAYVLGHYDHFNIMVSSKYTVIRNLEMIIGYASSNVMSYYYFDIQEHIKEIQLSIRAIQDCDCDIYVLKSRINTKILYPSVDQYTYKFASDTLIISEEDNRGHYFIGVLAQDCTFEVLLHLGGFQLNYIHNGQIVDTVIESTISYYYLNYYQEPFRIMIYDMKNIKVSISVENNSKQTEVANTDDLFGGVIQIHEDICQSCTYIFTLYPIRPTAVSLILTYNTVPLPMKYGRTYYDHCLNICEFNLQPGELNLFIYSKSIQLTFHSKINQITRMELTYSNHIIPINETCILRIITDSYYSINLNNREFPITLQLGREFNGRNTIDHNQQVFIFSIERIDQEYIIQVSSGSEVMVQVYYDTGTKMILPKQEHRIKKSKHTSIYQFQDIDKQYSIILQCVGDYYVSVNAYNKIKYINFNNHYMEVIEEVQQYNVQAILGQELQFEKIDCLGKTQLLKTSSSRDTIFKIQTVDQTYPFKFNIFSLVPHIQYSHDQWYLKNARFEITKLLNDSLEINVYAMRRKKTGSLNLKNLIYKMHLSDQDYLMRALGCEIDIEFLQNYTGSSIFYNTFIYEVKENQESIQFTVSINRELIYGLLVFQAYYENYSIPYTYFYDVSVIYNESEKMKIKMKEEVEVEDSKINYILVVFVISFLLAVGLLCLWVCIPKQRQRSREFNEQQEEQESQEQYELQQLQQKELVNTT</sequence>
<evidence type="ECO:0000313" key="4">
    <source>
        <dbReference type="Proteomes" id="UP000683925"/>
    </source>
</evidence>
<keyword evidence="1" id="KW-1133">Transmembrane helix</keyword>
<organism evidence="3 4">
    <name type="scientific">Paramecium octaurelia</name>
    <dbReference type="NCBI Taxonomy" id="43137"/>
    <lineage>
        <taxon>Eukaryota</taxon>
        <taxon>Sar</taxon>
        <taxon>Alveolata</taxon>
        <taxon>Ciliophora</taxon>
        <taxon>Intramacronucleata</taxon>
        <taxon>Oligohymenophorea</taxon>
        <taxon>Peniculida</taxon>
        <taxon>Parameciidae</taxon>
        <taxon>Paramecium</taxon>
    </lineage>
</organism>
<feature type="signal peptide" evidence="2">
    <location>
        <begin position="1"/>
        <end position="16"/>
    </location>
</feature>
<keyword evidence="4" id="KW-1185">Reference proteome</keyword>
<keyword evidence="1" id="KW-0812">Transmembrane</keyword>